<dbReference type="PANTHER" id="PTHR34598:SF3">
    <property type="entry name" value="OXIDOREDUCTASE AN1597"/>
    <property type="match status" value="1"/>
</dbReference>
<accession>A0A4Q4RJS8</accession>
<comment type="caution">
    <text evidence="3">The sequence shown here is derived from an EMBL/GenBank/DDBJ whole genome shotgun (WGS) entry which is preliminary data.</text>
</comment>
<dbReference type="NCBIfam" id="NF041278">
    <property type="entry name" value="CmcJ_NvfI_EfuI"/>
    <property type="match status" value="1"/>
</dbReference>
<dbReference type="OrthoDB" id="412788at2759"/>
<dbReference type="PANTHER" id="PTHR34598">
    <property type="entry name" value="BLL6449 PROTEIN"/>
    <property type="match status" value="1"/>
</dbReference>
<proteinExistence type="inferred from homology"/>
<dbReference type="AlphaFoldDB" id="A0A4Q4RJS8"/>
<dbReference type="EMBL" id="PEJP01000033">
    <property type="protein sequence ID" value="RYO57112.1"/>
    <property type="molecule type" value="Genomic_DNA"/>
</dbReference>
<keyword evidence="1" id="KW-0560">Oxidoreductase</keyword>
<dbReference type="Proteomes" id="UP000293823">
    <property type="component" value="Unassembled WGS sequence"/>
</dbReference>
<comment type="similarity">
    <text evidence="2">Belongs to the asaB hydroxylase/desaturase family.</text>
</comment>
<dbReference type="InterPro" id="IPR044053">
    <property type="entry name" value="AsaB-like"/>
</dbReference>
<evidence type="ECO:0000313" key="4">
    <source>
        <dbReference type="Proteomes" id="UP000293823"/>
    </source>
</evidence>
<sequence>MAATYGTLTFLERESWPSHERPYELLYKPSDGNFPVCNYNVVQVPDVPIHDLRPLKNTLSLDREGFLVSDLNTTMQYDDYFDQEKLKMKYMPEIKAYLKKALGVRSAFVGLVMAKVDIQAALGNLSQTFTLVSRMGIRNTGIDYSDYTHDYALELIEQLTGDRAQAQTIKESRIQMLKCVTRTWQGNTEKLTGVSIWKPLRGPLKSWPLALCDLQTLNRNDVTAFDEVHAKAVLESQQVVYNPSQKWYYLPDQQHNEIIVFKSMDSVARGEGLARPQILMIKDMD</sequence>
<evidence type="ECO:0000256" key="1">
    <source>
        <dbReference type="ARBA" id="ARBA00023002"/>
    </source>
</evidence>
<gene>
    <name evidence="3" type="ORF">AA0113_g8244</name>
</gene>
<evidence type="ECO:0000256" key="2">
    <source>
        <dbReference type="ARBA" id="ARBA00023604"/>
    </source>
</evidence>
<dbReference type="GO" id="GO:0016491">
    <property type="term" value="F:oxidoreductase activity"/>
    <property type="evidence" value="ECO:0007669"/>
    <property type="project" value="UniProtKB-KW"/>
</dbReference>
<name>A0A4Q4RJS8_9PLEO</name>
<keyword evidence="4" id="KW-1185">Reference proteome</keyword>
<evidence type="ECO:0000313" key="3">
    <source>
        <dbReference type="EMBL" id="RYO57112.1"/>
    </source>
</evidence>
<reference evidence="4" key="1">
    <citation type="journal article" date="2019" name="bioRxiv">
        <title>Genomics, evolutionary history and diagnostics of the Alternaria alternata species group including apple and Asian pear pathotypes.</title>
        <authorList>
            <person name="Armitage A.D."/>
            <person name="Cockerton H.M."/>
            <person name="Sreenivasaprasad S."/>
            <person name="Woodhall J.W."/>
            <person name="Lane C.R."/>
            <person name="Harrison R.J."/>
            <person name="Clarkson J.P."/>
        </authorList>
    </citation>
    <scope>NUCLEOTIDE SEQUENCE [LARGE SCALE GENOMIC DNA]</scope>
    <source>
        <strain evidence="4">RGR 97.0016</strain>
    </source>
</reference>
<protein>
    <submittedName>
        <fullName evidence="3">Uncharacterized protein</fullName>
    </submittedName>
</protein>
<organism evidence="3 4">
    <name type="scientific">Alternaria arborescens</name>
    <dbReference type="NCBI Taxonomy" id="156630"/>
    <lineage>
        <taxon>Eukaryota</taxon>
        <taxon>Fungi</taxon>
        <taxon>Dikarya</taxon>
        <taxon>Ascomycota</taxon>
        <taxon>Pezizomycotina</taxon>
        <taxon>Dothideomycetes</taxon>
        <taxon>Pleosporomycetidae</taxon>
        <taxon>Pleosporales</taxon>
        <taxon>Pleosporineae</taxon>
        <taxon>Pleosporaceae</taxon>
        <taxon>Alternaria</taxon>
        <taxon>Alternaria sect. Alternaria</taxon>
    </lineage>
</organism>